<dbReference type="InterPro" id="IPR032774">
    <property type="entry name" value="WG_beta_rep"/>
</dbReference>
<dbReference type="Pfam" id="PF14903">
    <property type="entry name" value="WG_beta_rep"/>
    <property type="match status" value="2"/>
</dbReference>
<gene>
    <name evidence="1" type="ORF">EGM88_06045</name>
</gene>
<dbReference type="Proteomes" id="UP000270856">
    <property type="component" value="Unassembled WGS sequence"/>
</dbReference>
<keyword evidence="2" id="KW-1185">Reference proteome</keyword>
<evidence type="ECO:0000313" key="1">
    <source>
        <dbReference type="EMBL" id="RPD98749.1"/>
    </source>
</evidence>
<dbReference type="EMBL" id="RPFJ01000006">
    <property type="protein sequence ID" value="RPD98749.1"/>
    <property type="molecule type" value="Genomic_DNA"/>
</dbReference>
<proteinExistence type="predicted"/>
<protein>
    <submittedName>
        <fullName evidence="1">WG repeat-containing protein</fullName>
    </submittedName>
</protein>
<reference evidence="1 2" key="1">
    <citation type="submission" date="2018-11" db="EMBL/GenBank/DDBJ databases">
        <title>Aureibaculum marinum gen. nov., sp. nov., a member of the family Flavobacteriaceae isolated from the Bohai Sea.</title>
        <authorList>
            <person name="Ji X."/>
        </authorList>
    </citation>
    <scope>NUCLEOTIDE SEQUENCE [LARGE SCALE GENOMIC DNA]</scope>
    <source>
        <strain evidence="1 2">BH-SD17</strain>
    </source>
</reference>
<organism evidence="1 2">
    <name type="scientific">Aureibaculum marinum</name>
    <dbReference type="NCBI Taxonomy" id="2487930"/>
    <lineage>
        <taxon>Bacteria</taxon>
        <taxon>Pseudomonadati</taxon>
        <taxon>Bacteroidota</taxon>
        <taxon>Flavobacteriia</taxon>
        <taxon>Flavobacteriales</taxon>
        <taxon>Flavobacteriaceae</taxon>
        <taxon>Aureibaculum</taxon>
    </lineage>
</organism>
<name>A0A3N4P4T2_9FLAO</name>
<dbReference type="OrthoDB" id="5464673at2"/>
<sequence length="202" mass="23178">MKKLFIIVFSITFSITGFSQIIENVDEVVPFHEGLAAIKKNNQWAFINSNGEKVIDYRDDIVKSRGKNNIKYPYFKEGRCLIRKTIDGIDFYGFIDNTGNEVISPKYLKASNFKNGYAIIVNFDEYKVGKNPILGKEIVNKILEEYIIDTSGKIIKYLYNPRKCSLSQLNDKNAPCFDSKFIGNKMVAVKNKNGTFDIHKFE</sequence>
<comment type="caution">
    <text evidence="1">The sequence shown here is derived from an EMBL/GenBank/DDBJ whole genome shotgun (WGS) entry which is preliminary data.</text>
</comment>
<accession>A0A3N4P4T2</accession>
<evidence type="ECO:0000313" key="2">
    <source>
        <dbReference type="Proteomes" id="UP000270856"/>
    </source>
</evidence>
<dbReference type="RefSeq" id="WP_123897063.1">
    <property type="nucleotide sequence ID" value="NZ_RPFJ01000006.1"/>
</dbReference>
<dbReference type="AlphaFoldDB" id="A0A3N4P4T2"/>